<dbReference type="Proteomes" id="UP001470230">
    <property type="component" value="Unassembled WGS sequence"/>
</dbReference>
<reference evidence="2 3" key="1">
    <citation type="submission" date="2024-04" db="EMBL/GenBank/DDBJ databases">
        <title>Tritrichomonas musculus Genome.</title>
        <authorList>
            <person name="Alves-Ferreira E."/>
            <person name="Grigg M."/>
            <person name="Lorenzi H."/>
            <person name="Galac M."/>
        </authorList>
    </citation>
    <scope>NUCLEOTIDE SEQUENCE [LARGE SCALE GENOMIC DNA]</scope>
    <source>
        <strain evidence="2 3">EAF2021</strain>
    </source>
</reference>
<sequence length="658" mass="72899">MSLGLMENILVGVIVLIAQMRENAMNVLKDLVKSETVMVHQRECVELVQQTVMNAMVIIKFVMNAIWDMDSKYKIQNCEIFDNDLAICTGCLDGFYSESVGGVITKCSPCLSNCERCDNSSTCRRSNNGYYVKDAKCSPCPENCESCSSDTYCEYCNKGYKLSNGKCIKNTNHCEDVQSGECVRCSKGYGPIFENDKKTDKCGPCPANCFDCGENKDYCIYCKDNYCYDENPTSSTYRQCIACNNNDDNVECLVEGCIACKPGKSDQCEQCNSTLELDQNFKCVKSISTLASPTPKPFEGSISYDAVDDNGKITYDFDEQNKDGDANQPIVLRLDRDKNDGYNIISNFTIQNEKNRKIAIEVKGYNELTLAVDPNTENKEFDIIIADQTSITINLESDTFASIKNGQGKIELQSTDDKDVNLNQVQPSSSLTITPNSQVVIKEVEFSGKNGEIVINSDNNQKVKVTNLKVQQGGKGTIKNASIIGTVVLALSSSLDINENVDLTSSTVDFGYSDSYSQLQKDGGQIQGKIASVPKRLIINYRQIDKWLSDERLLLADSITEFDCDGWGDIIEYNGPYNNHQCIPESDRYRLYAINKEDGGKGGNRLSPGVIAAIVIVIVVVVGAVIFVLVYFLVIKKRKTQSSGNEDEENDDKDANEV</sequence>
<keyword evidence="1" id="KW-0472">Membrane</keyword>
<proteinExistence type="predicted"/>
<evidence type="ECO:0000313" key="3">
    <source>
        <dbReference type="Proteomes" id="UP001470230"/>
    </source>
</evidence>
<keyword evidence="1" id="KW-0812">Transmembrane</keyword>
<keyword evidence="3" id="KW-1185">Reference proteome</keyword>
<feature type="transmembrane region" description="Helical" evidence="1">
    <location>
        <begin position="610"/>
        <end position="634"/>
    </location>
</feature>
<accession>A0ABR2HDW3</accession>
<dbReference type="EMBL" id="JAPFFF010000031">
    <property type="protein sequence ID" value="KAK8845218.1"/>
    <property type="molecule type" value="Genomic_DNA"/>
</dbReference>
<dbReference type="SMART" id="SM00261">
    <property type="entry name" value="FU"/>
    <property type="match status" value="2"/>
</dbReference>
<comment type="caution">
    <text evidence="2">The sequence shown here is derived from an EMBL/GenBank/DDBJ whole genome shotgun (WGS) entry which is preliminary data.</text>
</comment>
<dbReference type="CDD" id="cd00064">
    <property type="entry name" value="FU"/>
    <property type="match status" value="1"/>
</dbReference>
<evidence type="ECO:0000313" key="2">
    <source>
        <dbReference type="EMBL" id="KAK8845218.1"/>
    </source>
</evidence>
<gene>
    <name evidence="2" type="ORF">M9Y10_021402</name>
</gene>
<dbReference type="InterPro" id="IPR052798">
    <property type="entry name" value="Giardia_VSA"/>
</dbReference>
<name>A0ABR2HDW3_9EUKA</name>
<dbReference type="InterPro" id="IPR006212">
    <property type="entry name" value="Furin_repeat"/>
</dbReference>
<keyword evidence="1" id="KW-1133">Transmembrane helix</keyword>
<dbReference type="PANTHER" id="PTHR23275:SF100">
    <property type="entry name" value="EGF-LIKE DOMAIN-CONTAINING PROTEIN"/>
    <property type="match status" value="1"/>
</dbReference>
<organism evidence="2 3">
    <name type="scientific">Tritrichomonas musculus</name>
    <dbReference type="NCBI Taxonomy" id="1915356"/>
    <lineage>
        <taxon>Eukaryota</taxon>
        <taxon>Metamonada</taxon>
        <taxon>Parabasalia</taxon>
        <taxon>Tritrichomonadida</taxon>
        <taxon>Tritrichomonadidae</taxon>
        <taxon>Tritrichomonas</taxon>
    </lineage>
</organism>
<dbReference type="SUPFAM" id="SSF57184">
    <property type="entry name" value="Growth factor receptor domain"/>
    <property type="match status" value="1"/>
</dbReference>
<evidence type="ECO:0008006" key="4">
    <source>
        <dbReference type="Google" id="ProtNLM"/>
    </source>
</evidence>
<dbReference type="PANTHER" id="PTHR23275">
    <property type="entry name" value="CABRIOLET.-RELATED"/>
    <property type="match status" value="1"/>
</dbReference>
<evidence type="ECO:0000256" key="1">
    <source>
        <dbReference type="SAM" id="Phobius"/>
    </source>
</evidence>
<dbReference type="InterPro" id="IPR009030">
    <property type="entry name" value="Growth_fac_rcpt_cys_sf"/>
</dbReference>
<dbReference type="Gene3D" id="2.10.220.10">
    <property type="entry name" value="Hormone Receptor, Insulin-like Growth Factor Receptor 1, Chain A, domain 2"/>
    <property type="match status" value="1"/>
</dbReference>
<protein>
    <recommendedName>
        <fullName evidence="4">TNFR-Cys domain-containing protein</fullName>
    </recommendedName>
</protein>